<keyword evidence="11" id="KW-1185">Reference proteome</keyword>
<dbReference type="SUPFAM" id="SSF57667">
    <property type="entry name" value="beta-beta-alpha zinc fingers"/>
    <property type="match status" value="2"/>
</dbReference>
<keyword evidence="4 7" id="KW-0863">Zinc-finger</keyword>
<dbReference type="InterPro" id="IPR013087">
    <property type="entry name" value="Znf_C2H2_type"/>
</dbReference>
<dbReference type="Gene3D" id="3.30.160.60">
    <property type="entry name" value="Classic Zinc Finger"/>
    <property type="match status" value="3"/>
</dbReference>
<sequence>MASLIHNNIPARSSDQIVPDNDNFIIPQDDQTVSDLMDKLLFTEDTKTRRESASIIDDFFGDALKSPFLSSKSFFLSGAPCSNASKLSSRMLNPMEKHSLFGDDTSRRTSSSLVEEFLGEVSNGSLHGEKVWIKSEPPEFIAASSEAYDQEPAEVFDIASTMYDSIIMTNGGASLEPMDDGRSTSNSSTVLVSDSLWEDLNMLENPASCSASRATTCRSIQSSSGRQDHLPIKSEPVDYESMLSCQFGLSESSTFHNTTTSQSGSRDSFLFDMNSTDSYRIPSGASNTTAISTYNRPILSSKSTFNQPLTTDITTSKQIIIQHSSANSGGLVCQAPTSGFISPKPYSSSTIFTSSSAPHVVPSMFLPPTPPTSQPASPNNEGVRRTPPPPYPGNSSQIRTCGLSPAPSSLPLTVTMTSQAKPERPRKQPVTHPGCSTIKYNRKNNPELEKRRIHFCVFPGCRKAYTKSSHLKAHQRIHTGEKPYKCHIQTCGWRFARSDELTRHIRKHTGAKPFICKVCERSFARSDHLALHMKRHEPKNK</sequence>
<evidence type="ECO:0000256" key="8">
    <source>
        <dbReference type="SAM" id="MobiDB-lite"/>
    </source>
</evidence>
<evidence type="ECO:0000313" key="11">
    <source>
        <dbReference type="Proteomes" id="UP000678393"/>
    </source>
</evidence>
<proteinExistence type="predicted"/>
<evidence type="ECO:0000256" key="4">
    <source>
        <dbReference type="ARBA" id="ARBA00022771"/>
    </source>
</evidence>
<evidence type="ECO:0000259" key="9">
    <source>
        <dbReference type="PROSITE" id="PS50157"/>
    </source>
</evidence>
<organism evidence="10 11">
    <name type="scientific">Candidula unifasciata</name>
    <dbReference type="NCBI Taxonomy" id="100452"/>
    <lineage>
        <taxon>Eukaryota</taxon>
        <taxon>Metazoa</taxon>
        <taxon>Spiralia</taxon>
        <taxon>Lophotrochozoa</taxon>
        <taxon>Mollusca</taxon>
        <taxon>Gastropoda</taxon>
        <taxon>Heterobranchia</taxon>
        <taxon>Euthyneura</taxon>
        <taxon>Panpulmonata</taxon>
        <taxon>Eupulmonata</taxon>
        <taxon>Stylommatophora</taxon>
        <taxon>Helicina</taxon>
        <taxon>Helicoidea</taxon>
        <taxon>Geomitridae</taxon>
        <taxon>Candidula</taxon>
    </lineage>
</organism>
<dbReference type="GO" id="GO:0008270">
    <property type="term" value="F:zinc ion binding"/>
    <property type="evidence" value="ECO:0007669"/>
    <property type="project" value="UniProtKB-KW"/>
</dbReference>
<dbReference type="PANTHER" id="PTHR23235:SF166">
    <property type="entry name" value="DENDRITIC ARBOR REDUCTION PROTEIN 1"/>
    <property type="match status" value="1"/>
</dbReference>
<keyword evidence="5" id="KW-0862">Zinc</keyword>
<dbReference type="EMBL" id="CAJHNH020001012">
    <property type="protein sequence ID" value="CAG5121034.1"/>
    <property type="molecule type" value="Genomic_DNA"/>
</dbReference>
<keyword evidence="2" id="KW-0479">Metal-binding</keyword>
<dbReference type="PROSITE" id="PS00028">
    <property type="entry name" value="ZINC_FINGER_C2H2_1"/>
    <property type="match status" value="3"/>
</dbReference>
<evidence type="ECO:0000313" key="10">
    <source>
        <dbReference type="EMBL" id="CAG5121034.1"/>
    </source>
</evidence>
<keyword evidence="6" id="KW-0539">Nucleus</keyword>
<dbReference type="FunFam" id="3.30.160.60:FF:000018">
    <property type="entry name" value="Krueppel-like factor 15"/>
    <property type="match status" value="1"/>
</dbReference>
<evidence type="ECO:0000256" key="3">
    <source>
        <dbReference type="ARBA" id="ARBA00022737"/>
    </source>
</evidence>
<dbReference type="FunFam" id="3.30.160.60:FF:000021">
    <property type="entry name" value="Basic krueppel-like factor 3"/>
    <property type="match status" value="1"/>
</dbReference>
<evidence type="ECO:0000256" key="7">
    <source>
        <dbReference type="PROSITE-ProRule" id="PRU00042"/>
    </source>
</evidence>
<gene>
    <name evidence="10" type="ORF">CUNI_LOCUS6592</name>
</gene>
<dbReference type="GO" id="GO:0000981">
    <property type="term" value="F:DNA-binding transcription factor activity, RNA polymerase II-specific"/>
    <property type="evidence" value="ECO:0007669"/>
    <property type="project" value="TreeGrafter"/>
</dbReference>
<dbReference type="FunFam" id="3.30.160.60:FF:000624">
    <property type="entry name" value="zinc finger protein 697"/>
    <property type="match status" value="1"/>
</dbReference>
<feature type="domain" description="C2H2-type" evidence="9">
    <location>
        <begin position="454"/>
        <end position="483"/>
    </location>
</feature>
<comment type="caution">
    <text evidence="10">The sequence shown here is derived from an EMBL/GenBank/DDBJ whole genome shotgun (WGS) entry which is preliminary data.</text>
</comment>
<dbReference type="SMART" id="SM00355">
    <property type="entry name" value="ZnF_C2H2"/>
    <property type="match status" value="3"/>
</dbReference>
<dbReference type="Proteomes" id="UP000678393">
    <property type="component" value="Unassembled WGS sequence"/>
</dbReference>
<feature type="region of interest" description="Disordered" evidence="8">
    <location>
        <begin position="363"/>
        <end position="411"/>
    </location>
</feature>
<accession>A0A8S3YVS2</accession>
<name>A0A8S3YVS2_9EUPU</name>
<comment type="subcellular location">
    <subcellularLocation>
        <location evidence="1">Nucleus</location>
    </subcellularLocation>
</comment>
<dbReference type="PANTHER" id="PTHR23235">
    <property type="entry name" value="KRUEPPEL-LIKE TRANSCRIPTION FACTOR"/>
    <property type="match status" value="1"/>
</dbReference>
<dbReference type="GO" id="GO:0000978">
    <property type="term" value="F:RNA polymerase II cis-regulatory region sequence-specific DNA binding"/>
    <property type="evidence" value="ECO:0007669"/>
    <property type="project" value="TreeGrafter"/>
</dbReference>
<dbReference type="Pfam" id="PF00096">
    <property type="entry name" value="zf-C2H2"/>
    <property type="match status" value="3"/>
</dbReference>
<protein>
    <recommendedName>
        <fullName evidence="9">C2H2-type domain-containing protein</fullName>
    </recommendedName>
</protein>
<keyword evidence="3" id="KW-0677">Repeat</keyword>
<dbReference type="GO" id="GO:0005634">
    <property type="term" value="C:nucleus"/>
    <property type="evidence" value="ECO:0007669"/>
    <property type="project" value="UniProtKB-SubCell"/>
</dbReference>
<reference evidence="10" key="1">
    <citation type="submission" date="2021-04" db="EMBL/GenBank/DDBJ databases">
        <authorList>
            <consortium name="Molecular Ecology Group"/>
        </authorList>
    </citation>
    <scope>NUCLEOTIDE SEQUENCE</scope>
</reference>
<feature type="domain" description="C2H2-type" evidence="9">
    <location>
        <begin position="484"/>
        <end position="513"/>
    </location>
</feature>
<dbReference type="OrthoDB" id="4748970at2759"/>
<evidence type="ECO:0000256" key="2">
    <source>
        <dbReference type="ARBA" id="ARBA00022723"/>
    </source>
</evidence>
<evidence type="ECO:0000256" key="6">
    <source>
        <dbReference type="ARBA" id="ARBA00023242"/>
    </source>
</evidence>
<dbReference type="PROSITE" id="PS50157">
    <property type="entry name" value="ZINC_FINGER_C2H2_2"/>
    <property type="match status" value="3"/>
</dbReference>
<evidence type="ECO:0000256" key="5">
    <source>
        <dbReference type="ARBA" id="ARBA00022833"/>
    </source>
</evidence>
<dbReference type="InterPro" id="IPR036236">
    <property type="entry name" value="Znf_C2H2_sf"/>
</dbReference>
<dbReference type="AlphaFoldDB" id="A0A8S3YVS2"/>
<feature type="domain" description="C2H2-type" evidence="9">
    <location>
        <begin position="514"/>
        <end position="541"/>
    </location>
</feature>
<evidence type="ECO:0000256" key="1">
    <source>
        <dbReference type="ARBA" id="ARBA00004123"/>
    </source>
</evidence>